<dbReference type="PROSITE" id="PS50982">
    <property type="entry name" value="MBD"/>
    <property type="match status" value="1"/>
</dbReference>
<sequence>MTEPEAMAELETKEEECKMVSDDKKQSLVNEVDICATKDTVEAVEHCGNDGTIDKMVEGIIKEEPDVEKNNEIKNADKVSGLAPENVKSNENDKENMEIKENCKENMEVNENKKDAEVKDANLESENDLNLAAEDRTGKAEQADVGKKRGPKKKTVENKTQRKPDKVRSNTGDVAVPEGWSRVVVQRTTGASAGKLDVYYFSPTGKKLRSKNEVRIHCEENNLEVDMAMIVFSQKAPTSEVRIARGGPGAPRTPKTASSKTPKLPKGPKSPKTPKPPKSTKSELGKKRKATDKTEGPLLKKAKVDDKKSEYFKMKGDTLGRVRLKATAKWNPPRSPFNLFQESLYHDPWKLLIGTIFLNRTTGEEALGKNILWQFLERWPTPNDTVMASWEEIANLIQPLGLHEKRAKMIIRFSEEYLTKDWVYPKELHGIGKYGNDSYRIFCVNEWRKIRPSDHMLNFYIDWLWDNHRFFGLD</sequence>
<comment type="subcellular location">
    <subcellularLocation>
        <location evidence="1">Nucleus</location>
    </subcellularLocation>
</comment>
<evidence type="ECO:0000256" key="2">
    <source>
        <dbReference type="ARBA" id="ARBA00022553"/>
    </source>
</evidence>
<feature type="compositionally biased region" description="Basic and acidic residues" evidence="4">
    <location>
        <begin position="280"/>
        <end position="295"/>
    </location>
</feature>
<evidence type="ECO:0000259" key="5">
    <source>
        <dbReference type="PROSITE" id="PS50982"/>
    </source>
</evidence>
<keyword evidence="3" id="KW-0539">Nucleus</keyword>
<reference evidence="6 7" key="1">
    <citation type="journal article" date="2024" name="BMC Genomics">
        <title>Genome assembly of redclaw crayfish (Cherax quadricarinatus) provides insights into its immune adaptation and hypoxia tolerance.</title>
        <authorList>
            <person name="Liu Z."/>
            <person name="Zheng J."/>
            <person name="Li H."/>
            <person name="Fang K."/>
            <person name="Wang S."/>
            <person name="He J."/>
            <person name="Zhou D."/>
            <person name="Weng S."/>
            <person name="Chi M."/>
            <person name="Gu Z."/>
            <person name="He J."/>
            <person name="Li F."/>
            <person name="Wang M."/>
        </authorList>
    </citation>
    <scope>NUCLEOTIDE SEQUENCE [LARGE SCALE GENOMIC DNA]</scope>
    <source>
        <strain evidence="6">ZL_2023a</strain>
    </source>
</reference>
<dbReference type="FunFam" id="1.10.340.30:FF:000007">
    <property type="entry name" value="Methyl-CpG-binding domain protein 4"/>
    <property type="match status" value="1"/>
</dbReference>
<feature type="region of interest" description="Disordered" evidence="4">
    <location>
        <begin position="240"/>
        <end position="299"/>
    </location>
</feature>
<dbReference type="GO" id="GO:0005634">
    <property type="term" value="C:nucleus"/>
    <property type="evidence" value="ECO:0007669"/>
    <property type="project" value="UniProtKB-SubCell"/>
</dbReference>
<dbReference type="PANTHER" id="PTHR15074:SF0">
    <property type="entry name" value="METHYL-CPG-BINDING DOMAIN PROTEIN 4-LIKE PROTEIN"/>
    <property type="match status" value="1"/>
</dbReference>
<evidence type="ECO:0000256" key="1">
    <source>
        <dbReference type="ARBA" id="ARBA00004123"/>
    </source>
</evidence>
<feature type="region of interest" description="Disordered" evidence="4">
    <location>
        <begin position="71"/>
        <end position="175"/>
    </location>
</feature>
<feature type="compositionally biased region" description="Basic and acidic residues" evidence="4">
    <location>
        <begin position="154"/>
        <end position="168"/>
    </location>
</feature>
<dbReference type="AlphaFoldDB" id="A0AAW0XFF6"/>
<comment type="caution">
    <text evidence="6">The sequence shown here is derived from an EMBL/GenBank/DDBJ whole genome shotgun (WGS) entry which is preliminary data.</text>
</comment>
<feature type="compositionally biased region" description="Basic and acidic residues" evidence="4">
    <location>
        <begin position="133"/>
        <end position="147"/>
    </location>
</feature>
<dbReference type="SUPFAM" id="SSF54171">
    <property type="entry name" value="DNA-binding domain"/>
    <property type="match status" value="1"/>
</dbReference>
<dbReference type="InterPro" id="IPR011257">
    <property type="entry name" value="DNA_glycosylase"/>
</dbReference>
<evidence type="ECO:0000313" key="7">
    <source>
        <dbReference type="Proteomes" id="UP001445076"/>
    </source>
</evidence>
<dbReference type="InterPro" id="IPR016177">
    <property type="entry name" value="DNA-bd_dom_sf"/>
</dbReference>
<proteinExistence type="predicted"/>
<organism evidence="6 7">
    <name type="scientific">Cherax quadricarinatus</name>
    <name type="common">Australian red claw crayfish</name>
    <dbReference type="NCBI Taxonomy" id="27406"/>
    <lineage>
        <taxon>Eukaryota</taxon>
        <taxon>Metazoa</taxon>
        <taxon>Ecdysozoa</taxon>
        <taxon>Arthropoda</taxon>
        <taxon>Crustacea</taxon>
        <taxon>Multicrustacea</taxon>
        <taxon>Malacostraca</taxon>
        <taxon>Eumalacostraca</taxon>
        <taxon>Eucarida</taxon>
        <taxon>Decapoda</taxon>
        <taxon>Pleocyemata</taxon>
        <taxon>Astacidea</taxon>
        <taxon>Parastacoidea</taxon>
        <taxon>Parastacidae</taxon>
        <taxon>Cherax</taxon>
    </lineage>
</organism>
<evidence type="ECO:0000313" key="6">
    <source>
        <dbReference type="EMBL" id="KAK8743220.1"/>
    </source>
</evidence>
<evidence type="ECO:0000256" key="4">
    <source>
        <dbReference type="SAM" id="MobiDB-lite"/>
    </source>
</evidence>
<dbReference type="GO" id="GO:0003824">
    <property type="term" value="F:catalytic activity"/>
    <property type="evidence" value="ECO:0007669"/>
    <property type="project" value="InterPro"/>
</dbReference>
<dbReference type="SMART" id="SM00391">
    <property type="entry name" value="MBD"/>
    <property type="match status" value="1"/>
</dbReference>
<dbReference type="Pfam" id="PF01429">
    <property type="entry name" value="MBD"/>
    <property type="match status" value="1"/>
</dbReference>
<dbReference type="Gene3D" id="3.30.890.10">
    <property type="entry name" value="Methyl-cpg-binding Protein 2, Chain A"/>
    <property type="match status" value="1"/>
</dbReference>
<dbReference type="Proteomes" id="UP001445076">
    <property type="component" value="Unassembled WGS sequence"/>
</dbReference>
<dbReference type="GO" id="GO:0003677">
    <property type="term" value="F:DNA binding"/>
    <property type="evidence" value="ECO:0007669"/>
    <property type="project" value="InterPro"/>
</dbReference>
<feature type="compositionally biased region" description="Basic and acidic residues" evidence="4">
    <location>
        <begin position="88"/>
        <end position="122"/>
    </location>
</feature>
<name>A0AAW0XFF6_CHEQU</name>
<protein>
    <recommendedName>
        <fullName evidence="5">MBD domain-containing protein</fullName>
    </recommendedName>
</protein>
<dbReference type="GO" id="GO:0006281">
    <property type="term" value="P:DNA repair"/>
    <property type="evidence" value="ECO:0007669"/>
    <property type="project" value="InterPro"/>
</dbReference>
<gene>
    <name evidence="6" type="ORF">OTU49_001314</name>
</gene>
<dbReference type="PANTHER" id="PTHR15074">
    <property type="entry name" value="METHYL-CPG-BINDING PROTEIN"/>
    <property type="match status" value="1"/>
</dbReference>
<dbReference type="Gene3D" id="1.10.340.30">
    <property type="entry name" value="Hypothetical protein, domain 2"/>
    <property type="match status" value="1"/>
</dbReference>
<dbReference type="SUPFAM" id="SSF48150">
    <property type="entry name" value="DNA-glycosylase"/>
    <property type="match status" value="1"/>
</dbReference>
<keyword evidence="2" id="KW-0597">Phosphoprotein</keyword>
<feature type="domain" description="MBD" evidence="5">
    <location>
        <begin position="166"/>
        <end position="239"/>
    </location>
</feature>
<keyword evidence="7" id="KW-1185">Reference proteome</keyword>
<accession>A0AAW0XFF6</accession>
<dbReference type="InterPro" id="IPR045138">
    <property type="entry name" value="MeCP2/MBD4"/>
</dbReference>
<dbReference type="CDD" id="cd00122">
    <property type="entry name" value="MBD"/>
    <property type="match status" value="1"/>
</dbReference>
<dbReference type="InterPro" id="IPR001739">
    <property type="entry name" value="Methyl_CpG_DNA-bd"/>
</dbReference>
<evidence type="ECO:0000256" key="3">
    <source>
        <dbReference type="ARBA" id="ARBA00023242"/>
    </source>
</evidence>
<dbReference type="EMBL" id="JARKIK010000025">
    <property type="protein sequence ID" value="KAK8743220.1"/>
    <property type="molecule type" value="Genomic_DNA"/>
</dbReference>